<evidence type="ECO:0000313" key="2">
    <source>
        <dbReference type="Proteomes" id="UP000306319"/>
    </source>
</evidence>
<dbReference type="Proteomes" id="UP000306319">
    <property type="component" value="Unassembled WGS sequence"/>
</dbReference>
<sequence>MQAKEQNISPIKQRILYFAGTLGISKRDFYTKIGVSRGTLESKTGITEDVLTKFFATYPEVSVEWIMLGFGEMLKTKRTSKVKTDNTQDNLEDKITNLIGDKQPLKPVIDSFMGYLQEKDKEIGTLNKEIGKLEARIEQLEKERRDNQVFPTTNIPKVETPSPPVLQDR</sequence>
<proteinExistence type="predicted"/>
<accession>A0AC61RHR2</accession>
<dbReference type="EMBL" id="SRYB01000003">
    <property type="protein sequence ID" value="TGY80218.1"/>
    <property type="molecule type" value="Genomic_DNA"/>
</dbReference>
<comment type="caution">
    <text evidence="1">The sequence shown here is derived from an EMBL/GenBank/DDBJ whole genome shotgun (WGS) entry which is preliminary data.</text>
</comment>
<name>A0AC61RHR2_9BACT</name>
<gene>
    <name evidence="1" type="ORF">E5331_02975</name>
</gene>
<evidence type="ECO:0000313" key="1">
    <source>
        <dbReference type="EMBL" id="TGY80218.1"/>
    </source>
</evidence>
<keyword evidence="2" id="KW-1185">Reference proteome</keyword>
<protein>
    <submittedName>
        <fullName evidence="1">Uncharacterized protein</fullName>
    </submittedName>
</protein>
<organism evidence="1 2">
    <name type="scientific">Lepagella muris</name>
    <dbReference type="NCBI Taxonomy" id="3032870"/>
    <lineage>
        <taxon>Bacteria</taxon>
        <taxon>Pseudomonadati</taxon>
        <taxon>Bacteroidota</taxon>
        <taxon>Bacteroidia</taxon>
        <taxon>Bacteroidales</taxon>
        <taxon>Muribaculaceae</taxon>
        <taxon>Lepagella</taxon>
    </lineage>
</organism>
<reference evidence="1" key="1">
    <citation type="submission" date="2019-04" db="EMBL/GenBank/DDBJ databases">
        <title>Microbes associate with the intestines of laboratory mice.</title>
        <authorList>
            <person name="Navarre W."/>
            <person name="Wong E."/>
            <person name="Huang K."/>
            <person name="Tropini C."/>
            <person name="Ng K."/>
            <person name="Yu B."/>
        </authorList>
    </citation>
    <scope>NUCLEOTIDE SEQUENCE</scope>
    <source>
        <strain evidence="1">NM04_E33</strain>
    </source>
</reference>